<feature type="non-terminal residue" evidence="4">
    <location>
        <position position="51"/>
    </location>
</feature>
<keyword evidence="2" id="KW-0812">Transmembrane</keyword>
<keyword evidence="2" id="KW-0472">Membrane</keyword>
<reference evidence="4" key="1">
    <citation type="submission" date="2020-01" db="EMBL/GenBank/DDBJ databases">
        <authorList>
            <consortium name="DOE Joint Genome Institute"/>
            <person name="Haridas S."/>
            <person name="Albert R."/>
            <person name="Binder M."/>
            <person name="Bloem J."/>
            <person name="Labutti K."/>
            <person name="Salamov A."/>
            <person name="Andreopoulos B."/>
            <person name="Baker S.E."/>
            <person name="Barry K."/>
            <person name="Bills G."/>
            <person name="Bluhm B.H."/>
            <person name="Cannon C."/>
            <person name="Castanera R."/>
            <person name="Culley D.E."/>
            <person name="Daum C."/>
            <person name="Ezra D."/>
            <person name="Gonzalez J.B."/>
            <person name="Henrissat B."/>
            <person name="Kuo A."/>
            <person name="Liang C."/>
            <person name="Lipzen A."/>
            <person name="Lutzoni F."/>
            <person name="Magnuson J."/>
            <person name="Mondo S."/>
            <person name="Nolan M."/>
            <person name="Ohm R."/>
            <person name="Pangilinan J."/>
            <person name="Park H.-J."/>
            <person name="Ramirez L."/>
            <person name="Alfaro M."/>
            <person name="Sun H."/>
            <person name="Tritt A."/>
            <person name="Yoshinaga Y."/>
            <person name="Zwiers L.-H."/>
            <person name="Turgeon B.G."/>
            <person name="Goodwin S.B."/>
            <person name="Spatafora J.W."/>
            <person name="Crous P.W."/>
            <person name="Grigoriev I.V."/>
        </authorList>
    </citation>
    <scope>NUCLEOTIDE SEQUENCE</scope>
    <source>
        <strain evidence="4">CBS 342.82</strain>
    </source>
</reference>
<dbReference type="Proteomes" id="UP000504637">
    <property type="component" value="Unplaced"/>
</dbReference>
<feature type="compositionally biased region" description="Polar residues" evidence="1">
    <location>
        <begin position="1"/>
        <end position="14"/>
    </location>
</feature>
<keyword evidence="2" id="KW-1133">Transmembrane helix</keyword>
<organism evidence="4">
    <name type="scientific">Dissoconium aciculare CBS 342.82</name>
    <dbReference type="NCBI Taxonomy" id="1314786"/>
    <lineage>
        <taxon>Eukaryota</taxon>
        <taxon>Fungi</taxon>
        <taxon>Dikarya</taxon>
        <taxon>Ascomycota</taxon>
        <taxon>Pezizomycotina</taxon>
        <taxon>Dothideomycetes</taxon>
        <taxon>Dothideomycetidae</taxon>
        <taxon>Mycosphaerellales</taxon>
        <taxon>Dissoconiaceae</taxon>
        <taxon>Dissoconium</taxon>
    </lineage>
</organism>
<feature type="region of interest" description="Disordered" evidence="1">
    <location>
        <begin position="1"/>
        <end position="22"/>
    </location>
</feature>
<feature type="transmembrane region" description="Helical" evidence="2">
    <location>
        <begin position="32"/>
        <end position="50"/>
    </location>
</feature>
<reference evidence="4" key="3">
    <citation type="submission" date="2025-08" db="UniProtKB">
        <authorList>
            <consortium name="RefSeq"/>
        </authorList>
    </citation>
    <scope>IDENTIFICATION</scope>
    <source>
        <strain evidence="4">CBS 342.82</strain>
    </source>
</reference>
<evidence type="ECO:0000313" key="3">
    <source>
        <dbReference type="Proteomes" id="UP000504637"/>
    </source>
</evidence>
<dbReference type="AlphaFoldDB" id="A0A6J3LP70"/>
<evidence type="ECO:0000256" key="2">
    <source>
        <dbReference type="SAM" id="Phobius"/>
    </source>
</evidence>
<dbReference type="OrthoDB" id="4508185at2759"/>
<proteinExistence type="predicted"/>
<reference evidence="4" key="2">
    <citation type="submission" date="2020-04" db="EMBL/GenBank/DDBJ databases">
        <authorList>
            <consortium name="NCBI Genome Project"/>
        </authorList>
    </citation>
    <scope>NUCLEOTIDE SEQUENCE</scope>
    <source>
        <strain evidence="4">CBS 342.82</strain>
    </source>
</reference>
<accession>A0A6J3LP70</accession>
<gene>
    <name evidence="4" type="ORF">K489DRAFT_301449</name>
</gene>
<evidence type="ECO:0000313" key="4">
    <source>
        <dbReference type="RefSeq" id="XP_033454797.1"/>
    </source>
</evidence>
<protein>
    <submittedName>
        <fullName evidence="4">Uncharacterized protein</fullName>
    </submittedName>
</protein>
<dbReference type="RefSeq" id="XP_033454797.1">
    <property type="nucleotide sequence ID" value="XM_033600432.1"/>
</dbReference>
<sequence>MSSRKPFSGTTTTLVPPGSAHAGSMNSTLLPAPVGITATIALSPAWIACIA</sequence>
<keyword evidence="3" id="KW-1185">Reference proteome</keyword>
<name>A0A6J3LP70_9PEZI</name>
<evidence type="ECO:0000256" key="1">
    <source>
        <dbReference type="SAM" id="MobiDB-lite"/>
    </source>
</evidence>
<dbReference type="GeneID" id="54358232"/>